<name>A0AAU7DD94_9BACT</name>
<dbReference type="AlphaFoldDB" id="A0AAU7DD94"/>
<dbReference type="PANTHER" id="PTHR30046">
    <property type="entry name" value="FLAGELLAR M-RING PROTEIN"/>
    <property type="match status" value="1"/>
</dbReference>
<keyword evidence="5 11" id="KW-0812">Transmembrane</keyword>
<evidence type="ECO:0000256" key="3">
    <source>
        <dbReference type="ARBA" id="ARBA00007971"/>
    </source>
</evidence>
<dbReference type="PANTHER" id="PTHR30046:SF0">
    <property type="entry name" value="FLAGELLAR M-RING PROTEIN"/>
    <property type="match status" value="1"/>
</dbReference>
<keyword evidence="14" id="KW-0969">Cilium</keyword>
<dbReference type="InterPro" id="IPR043427">
    <property type="entry name" value="YscJ/FliF"/>
</dbReference>
<evidence type="ECO:0000256" key="10">
    <source>
        <dbReference type="SAM" id="MobiDB-lite"/>
    </source>
</evidence>
<evidence type="ECO:0000256" key="1">
    <source>
        <dbReference type="ARBA" id="ARBA00004117"/>
    </source>
</evidence>
<dbReference type="Pfam" id="PF01514">
    <property type="entry name" value="YscJ_FliF"/>
    <property type="match status" value="1"/>
</dbReference>
<dbReference type="NCBIfam" id="TIGR00206">
    <property type="entry name" value="fliF"/>
    <property type="match status" value="1"/>
</dbReference>
<sequence>MATPQTQLEKRESEITTSQMAAGVAALWTRSRIGWASMDPLQRRWSIVAVTMLITLLGGLLWFGLRIDWKILYAGLDPDDARQLGLTLTQAQIPYDVTENGTTLRVAASQLDKARLATAAKGGAKSGRMGFELFDKPNWVGSEFDEQVNYQRALEGELEHTVGSLADVESARVHLVIAHDSLFRDQDRPAKASVVLKLRRGALADGEADAIRNLVASAVDGLQADRVVLVDASGHLPLGPKTADGLQLNAEQALEEKLISTLEPVTGAGNVRASVTLDYDPDAIDETRESYDPAQSAMLSMERSEQTSGQLQIAAGVPGTASNVPNTQPLPVYPKQTTQPQTSKTESGTYGVSKIVRHMVENPGKVHRLTAAIVVNDRMVRPPAKGTAGQWQARSTDELRNLTSLAQAAVGFDATRGDVVSVQDISFEENRIQIIPSVPAQMLSRIESSPVVVKYLSLLIGLMVVLSFGVRPALGKVASAIKATPRELSRGAAAVSQMSLPPVEVALPDPERVRSQKIFEQVASQIKSEPAQSSRLLQSWIHSD</sequence>
<dbReference type="GO" id="GO:0071973">
    <property type="term" value="P:bacterial-type flagellum-dependent cell motility"/>
    <property type="evidence" value="ECO:0007669"/>
    <property type="project" value="InterPro"/>
</dbReference>
<comment type="function">
    <text evidence="9">The M ring may be actively involved in energy transduction.</text>
</comment>
<evidence type="ECO:0000256" key="5">
    <source>
        <dbReference type="ARBA" id="ARBA00022692"/>
    </source>
</evidence>
<evidence type="ECO:0000256" key="9">
    <source>
        <dbReference type="PIRNR" id="PIRNR004862"/>
    </source>
</evidence>
<dbReference type="GO" id="GO:0005886">
    <property type="term" value="C:plasma membrane"/>
    <property type="evidence" value="ECO:0007669"/>
    <property type="project" value="UniProtKB-SubCell"/>
</dbReference>
<dbReference type="InterPro" id="IPR000067">
    <property type="entry name" value="FlgMring_FliF"/>
</dbReference>
<dbReference type="InterPro" id="IPR013556">
    <property type="entry name" value="Flag_M-ring_C"/>
</dbReference>
<evidence type="ECO:0000313" key="14">
    <source>
        <dbReference type="EMBL" id="XBH16012.1"/>
    </source>
</evidence>
<accession>A0AAU7DD94</accession>
<dbReference type="GO" id="GO:0003774">
    <property type="term" value="F:cytoskeletal motor activity"/>
    <property type="evidence" value="ECO:0007669"/>
    <property type="project" value="InterPro"/>
</dbReference>
<dbReference type="EMBL" id="CP121196">
    <property type="protein sequence ID" value="XBH16012.1"/>
    <property type="molecule type" value="Genomic_DNA"/>
</dbReference>
<dbReference type="PRINTS" id="PR01009">
    <property type="entry name" value="FLGMRINGFLIF"/>
</dbReference>
<proteinExistence type="inferred from homology"/>
<evidence type="ECO:0000259" key="13">
    <source>
        <dbReference type="Pfam" id="PF08345"/>
    </source>
</evidence>
<evidence type="ECO:0000256" key="2">
    <source>
        <dbReference type="ARBA" id="ARBA00004651"/>
    </source>
</evidence>
<evidence type="ECO:0000259" key="12">
    <source>
        <dbReference type="Pfam" id="PF01514"/>
    </source>
</evidence>
<dbReference type="PIRSF" id="PIRSF004862">
    <property type="entry name" value="FliF"/>
    <property type="match status" value="1"/>
</dbReference>
<comment type="subcellular location">
    <subcellularLocation>
        <location evidence="1 9">Bacterial flagellum basal body</location>
    </subcellularLocation>
    <subcellularLocation>
        <location evidence="2">Cell membrane</location>
        <topology evidence="2">Multi-pass membrane protein</topology>
    </subcellularLocation>
</comment>
<protein>
    <recommendedName>
        <fullName evidence="9">Flagellar M-ring protein</fullName>
    </recommendedName>
</protein>
<dbReference type="InterPro" id="IPR006182">
    <property type="entry name" value="FliF_N_dom"/>
</dbReference>
<dbReference type="InterPro" id="IPR045851">
    <property type="entry name" value="AMP-bd_C_sf"/>
</dbReference>
<dbReference type="GO" id="GO:0009431">
    <property type="term" value="C:bacterial-type flagellum basal body, MS ring"/>
    <property type="evidence" value="ECO:0007669"/>
    <property type="project" value="InterPro"/>
</dbReference>
<feature type="domain" description="Flagellar M-ring N-terminal" evidence="12">
    <location>
        <begin position="68"/>
        <end position="236"/>
    </location>
</feature>
<gene>
    <name evidence="14" type="primary">fliF</name>
    <name evidence="14" type="ORF">P8935_15720</name>
</gene>
<evidence type="ECO:0000256" key="8">
    <source>
        <dbReference type="ARBA" id="ARBA00023143"/>
    </source>
</evidence>
<reference evidence="14" key="1">
    <citation type="submission" date="2023-03" db="EMBL/GenBank/DDBJ databases">
        <title>Edaphobacter sp.</title>
        <authorList>
            <person name="Huber K.J."/>
            <person name="Papendorf J."/>
            <person name="Pilke C."/>
            <person name="Bunk B."/>
            <person name="Sproeer C."/>
            <person name="Pester M."/>
        </authorList>
    </citation>
    <scope>NUCLEOTIDE SEQUENCE</scope>
    <source>
        <strain evidence="14">DSM 110680</strain>
    </source>
</reference>
<evidence type="ECO:0000256" key="7">
    <source>
        <dbReference type="ARBA" id="ARBA00023136"/>
    </source>
</evidence>
<evidence type="ECO:0000256" key="4">
    <source>
        <dbReference type="ARBA" id="ARBA00022475"/>
    </source>
</evidence>
<keyword evidence="14" id="KW-0282">Flagellum</keyword>
<evidence type="ECO:0000256" key="11">
    <source>
        <dbReference type="SAM" id="Phobius"/>
    </source>
</evidence>
<dbReference type="Pfam" id="PF08345">
    <property type="entry name" value="YscJ_FliF_C"/>
    <property type="match status" value="1"/>
</dbReference>
<dbReference type="Gene3D" id="3.30.300.30">
    <property type="match status" value="1"/>
</dbReference>
<keyword evidence="14" id="KW-0966">Cell projection</keyword>
<feature type="compositionally biased region" description="Low complexity" evidence="10">
    <location>
        <begin position="334"/>
        <end position="345"/>
    </location>
</feature>
<keyword evidence="6 11" id="KW-1133">Transmembrane helix</keyword>
<feature type="region of interest" description="Disordered" evidence="10">
    <location>
        <begin position="291"/>
        <end position="348"/>
    </location>
</feature>
<keyword evidence="8 9" id="KW-0975">Bacterial flagellum</keyword>
<organism evidence="14">
    <name type="scientific">Telmatobacter sp. DSM 110680</name>
    <dbReference type="NCBI Taxonomy" id="3036704"/>
    <lineage>
        <taxon>Bacteria</taxon>
        <taxon>Pseudomonadati</taxon>
        <taxon>Acidobacteriota</taxon>
        <taxon>Terriglobia</taxon>
        <taxon>Terriglobales</taxon>
        <taxon>Acidobacteriaceae</taxon>
        <taxon>Telmatobacter</taxon>
    </lineage>
</organism>
<comment type="similarity">
    <text evidence="3 9">Belongs to the FliF family.</text>
</comment>
<feature type="compositionally biased region" description="Polar residues" evidence="10">
    <location>
        <begin position="320"/>
        <end position="329"/>
    </location>
</feature>
<keyword evidence="4" id="KW-1003">Cell membrane</keyword>
<dbReference type="RefSeq" id="WP_348261243.1">
    <property type="nucleotide sequence ID" value="NZ_CP121196.1"/>
</dbReference>
<evidence type="ECO:0000256" key="6">
    <source>
        <dbReference type="ARBA" id="ARBA00022989"/>
    </source>
</evidence>
<feature type="domain" description="Flagellar M-ring C-terminal" evidence="13">
    <location>
        <begin position="262"/>
        <end position="427"/>
    </location>
</feature>
<feature type="transmembrane region" description="Helical" evidence="11">
    <location>
        <begin position="45"/>
        <end position="65"/>
    </location>
</feature>
<keyword evidence="7 11" id="KW-0472">Membrane</keyword>